<gene>
    <name evidence="3" type="ORF">CPAV1605_299</name>
</gene>
<dbReference type="PROSITE" id="PS51352">
    <property type="entry name" value="THIOREDOXIN_2"/>
    <property type="match status" value="1"/>
</dbReference>
<dbReference type="InterPro" id="IPR013766">
    <property type="entry name" value="Thioredoxin_domain"/>
</dbReference>
<dbReference type="InterPro" id="IPR036249">
    <property type="entry name" value="Thioredoxin-like_sf"/>
</dbReference>
<organism evidence="3">
    <name type="scientific">seawater metagenome</name>
    <dbReference type="NCBI Taxonomy" id="1561972"/>
    <lineage>
        <taxon>unclassified sequences</taxon>
        <taxon>metagenomes</taxon>
        <taxon>ecological metagenomes</taxon>
    </lineage>
</organism>
<protein>
    <submittedName>
        <fullName evidence="3">Thioredoxin</fullName>
    </submittedName>
</protein>
<dbReference type="InterPro" id="IPR051063">
    <property type="entry name" value="PDI"/>
</dbReference>
<feature type="domain" description="Thioredoxin" evidence="2">
    <location>
        <begin position="63"/>
        <end position="198"/>
    </location>
</feature>
<evidence type="ECO:0000259" key="2">
    <source>
        <dbReference type="PROSITE" id="PS51352"/>
    </source>
</evidence>
<proteinExistence type="predicted"/>
<evidence type="ECO:0000313" key="3">
    <source>
        <dbReference type="EMBL" id="VVU94574.1"/>
    </source>
</evidence>
<dbReference type="Gene3D" id="3.40.30.10">
    <property type="entry name" value="Glutaredoxin"/>
    <property type="match status" value="1"/>
</dbReference>
<dbReference type="SUPFAM" id="SSF52833">
    <property type="entry name" value="Thioredoxin-like"/>
    <property type="match status" value="1"/>
</dbReference>
<dbReference type="Pfam" id="PF00085">
    <property type="entry name" value="Thioredoxin"/>
    <property type="match status" value="1"/>
</dbReference>
<dbReference type="GO" id="GO:0005783">
    <property type="term" value="C:endoplasmic reticulum"/>
    <property type="evidence" value="ECO:0007669"/>
    <property type="project" value="TreeGrafter"/>
</dbReference>
<dbReference type="GO" id="GO:0003756">
    <property type="term" value="F:protein disulfide isomerase activity"/>
    <property type="evidence" value="ECO:0007669"/>
    <property type="project" value="TreeGrafter"/>
</dbReference>
<reference evidence="3" key="1">
    <citation type="submission" date="2019-09" db="EMBL/GenBank/DDBJ databases">
        <authorList>
            <person name="Needham M D."/>
        </authorList>
    </citation>
    <scope>NUCLEOTIDE SEQUENCE</scope>
</reference>
<dbReference type="AlphaFoldDB" id="A0A5E8CIS6"/>
<dbReference type="GO" id="GO:0006457">
    <property type="term" value="P:protein folding"/>
    <property type="evidence" value="ECO:0007669"/>
    <property type="project" value="TreeGrafter"/>
</dbReference>
<sequence length="280" mass="32356">MNKSREDFYLVKEVMDLNKAYEVSKSNHDSKQIISIIFKLRVIHGKMLIKLFNIKKDLSNLEQIGDRDLYDLSFYQSLTDGINNMITESEQNINSGIQKVESTKEEYNVNKPTLINFYTNTCQHSRNFLPVWDKLSTIIKQDKINLIKINCQEKKEICQKFNIKAYPTVKFFYKEVIYDFEGDRTVKNIISFLKDKIGDTSSASDPVEQSSPPANPLLYQKMAPPLNQKNLSKVLEEINSPQPRPTSPLMLQQTAPPLTQENFNQVIKTTYSEPLSKNSK</sequence>
<dbReference type="EMBL" id="CABVLZ010000001">
    <property type="protein sequence ID" value="VVU94574.1"/>
    <property type="molecule type" value="Genomic_DNA"/>
</dbReference>
<feature type="region of interest" description="Disordered" evidence="1">
    <location>
        <begin position="237"/>
        <end position="263"/>
    </location>
</feature>
<evidence type="ECO:0000256" key="1">
    <source>
        <dbReference type="SAM" id="MobiDB-lite"/>
    </source>
</evidence>
<feature type="compositionally biased region" description="Polar residues" evidence="1">
    <location>
        <begin position="249"/>
        <end position="263"/>
    </location>
</feature>
<name>A0A5E8CIS6_9ZZZZ</name>
<dbReference type="PANTHER" id="PTHR45672">
    <property type="entry name" value="PROTEIN DISULFIDE-ISOMERASE C17H9.14C-RELATED"/>
    <property type="match status" value="1"/>
</dbReference>
<accession>A0A5E8CIS6</accession>
<dbReference type="CDD" id="cd02961">
    <property type="entry name" value="PDI_a_family"/>
    <property type="match status" value="1"/>
</dbReference>